<keyword evidence="4" id="KW-1185">Reference proteome</keyword>
<dbReference type="PANTHER" id="PTHR22826">
    <property type="entry name" value="RHO GUANINE EXCHANGE FACTOR-RELATED"/>
    <property type="match status" value="1"/>
</dbReference>
<proteinExistence type="predicted"/>
<evidence type="ECO:0000256" key="1">
    <source>
        <dbReference type="ARBA" id="ARBA00022658"/>
    </source>
</evidence>
<dbReference type="EMBL" id="CAJVCH010199045">
    <property type="protein sequence ID" value="CAG7730722.1"/>
    <property type="molecule type" value="Genomic_DNA"/>
</dbReference>
<dbReference type="FunFam" id="1.20.58.60:FF:000023">
    <property type="entry name" value="Kalirin RhoGEF kinase b"/>
    <property type="match status" value="1"/>
</dbReference>
<dbReference type="GO" id="GO:0019898">
    <property type="term" value="C:extrinsic component of membrane"/>
    <property type="evidence" value="ECO:0007669"/>
    <property type="project" value="TreeGrafter"/>
</dbReference>
<dbReference type="PANTHER" id="PTHR22826:SF106">
    <property type="entry name" value="TRIO, ISOFORM A"/>
    <property type="match status" value="1"/>
</dbReference>
<evidence type="ECO:0000259" key="2">
    <source>
        <dbReference type="Pfam" id="PF23323"/>
    </source>
</evidence>
<feature type="domain" description="Kalirin/TRIO-like spectrin repeats" evidence="2">
    <location>
        <begin position="121"/>
        <end position="228"/>
    </location>
</feature>
<evidence type="ECO:0000313" key="4">
    <source>
        <dbReference type="Proteomes" id="UP000708208"/>
    </source>
</evidence>
<dbReference type="OrthoDB" id="10256089at2759"/>
<dbReference type="GO" id="GO:0005737">
    <property type="term" value="C:cytoplasm"/>
    <property type="evidence" value="ECO:0007669"/>
    <property type="project" value="TreeGrafter"/>
</dbReference>
<keyword evidence="1" id="KW-0344">Guanine-nucleotide releasing factor</keyword>
<accession>A0A8J2K268</accession>
<dbReference type="Pfam" id="PF23323">
    <property type="entry name" value="Spectrin_6"/>
    <property type="match status" value="1"/>
</dbReference>
<sequence>MDFSLSVLVLAQAVPITIVGWLEKFRGEANTEEAPADIETTQRTIEQWDQQRETVLQVCLGNSGDGQRLLQDLRNSGLTMETDNTGSFEALEAAMRTLERQRNELEELWESRKIKLDLCLQLRLFERDALEITSQLDHWQEKLQQDDTNREITEGLAHFEQTLRLHNDNVSRVQNSVFQVIQRGQELFQVFERSGITLMASNQISAQTRVQVLLEYVHEKDMDFEELAEVKRARLQQIIQLVQLQNEANQVISWIRNGETMLAASFAFPSSLQEAEQMKKDHEKFQVALEKTHNFAVQVNLKAEALIGGNHYDAPGVKKISDEVASRWLQLIHAAEERNKLFTTALSFYKTAEQVCSVLDSLEREYKRDEDYCLLDSKIPAANGPGPVGADKTGQLKVLINKHQEQKEAFMKACTHARGLARNFLKICQRASYSFHVEPGLVPPESKVKAILDKLLNQENKVMQFWTSRKKHLDQCLQYVMFEWV</sequence>
<dbReference type="GO" id="GO:0005085">
    <property type="term" value="F:guanyl-nucleotide exchange factor activity"/>
    <property type="evidence" value="ECO:0007669"/>
    <property type="project" value="UniProtKB-KW"/>
</dbReference>
<dbReference type="InterPro" id="IPR018159">
    <property type="entry name" value="Spectrin/alpha-actinin"/>
</dbReference>
<dbReference type="InterPro" id="IPR058918">
    <property type="entry name" value="KALRN/TRIO-like_spectrin"/>
</dbReference>
<dbReference type="Pfam" id="PF00435">
    <property type="entry name" value="Spectrin"/>
    <property type="match status" value="1"/>
</dbReference>
<comment type="caution">
    <text evidence="3">The sequence shown here is derived from an EMBL/GenBank/DDBJ whole genome shotgun (WGS) entry which is preliminary data.</text>
</comment>
<organism evidence="3 4">
    <name type="scientific">Allacma fusca</name>
    <dbReference type="NCBI Taxonomy" id="39272"/>
    <lineage>
        <taxon>Eukaryota</taxon>
        <taxon>Metazoa</taxon>
        <taxon>Ecdysozoa</taxon>
        <taxon>Arthropoda</taxon>
        <taxon>Hexapoda</taxon>
        <taxon>Collembola</taxon>
        <taxon>Symphypleona</taxon>
        <taxon>Sminthuridae</taxon>
        <taxon>Allacma</taxon>
    </lineage>
</organism>
<name>A0A8J2K268_9HEXA</name>
<dbReference type="InterPro" id="IPR002017">
    <property type="entry name" value="Spectrin_repeat"/>
</dbReference>
<dbReference type="SMART" id="SM00150">
    <property type="entry name" value="SPEC"/>
    <property type="match status" value="1"/>
</dbReference>
<dbReference type="AlphaFoldDB" id="A0A8J2K268"/>
<gene>
    <name evidence="3" type="ORF">AFUS01_LOCUS19344</name>
</gene>
<protein>
    <recommendedName>
        <fullName evidence="2">Kalirin/TRIO-like spectrin repeats domain-containing protein</fullName>
    </recommendedName>
</protein>
<reference evidence="3" key="1">
    <citation type="submission" date="2021-06" db="EMBL/GenBank/DDBJ databases">
        <authorList>
            <person name="Hodson N. C."/>
            <person name="Mongue J. A."/>
            <person name="Jaron S. K."/>
        </authorList>
    </citation>
    <scope>NUCLEOTIDE SEQUENCE</scope>
</reference>
<dbReference type="Proteomes" id="UP000708208">
    <property type="component" value="Unassembled WGS sequence"/>
</dbReference>
<dbReference type="InterPro" id="IPR051336">
    <property type="entry name" value="RhoGEF_Guanine_NuclExch_SF"/>
</dbReference>
<dbReference type="CDD" id="cd00176">
    <property type="entry name" value="SPEC"/>
    <property type="match status" value="1"/>
</dbReference>
<evidence type="ECO:0000313" key="3">
    <source>
        <dbReference type="EMBL" id="CAG7730722.1"/>
    </source>
</evidence>